<evidence type="ECO:0000313" key="1">
    <source>
        <dbReference type="EMBL" id="KAJ4718610.1"/>
    </source>
</evidence>
<name>A0ACC1Y529_MELAZ</name>
<keyword evidence="2" id="KW-1185">Reference proteome</keyword>
<accession>A0ACC1Y529</accession>
<organism evidence="1 2">
    <name type="scientific">Melia azedarach</name>
    <name type="common">Chinaberry tree</name>
    <dbReference type="NCBI Taxonomy" id="155640"/>
    <lineage>
        <taxon>Eukaryota</taxon>
        <taxon>Viridiplantae</taxon>
        <taxon>Streptophyta</taxon>
        <taxon>Embryophyta</taxon>
        <taxon>Tracheophyta</taxon>
        <taxon>Spermatophyta</taxon>
        <taxon>Magnoliopsida</taxon>
        <taxon>eudicotyledons</taxon>
        <taxon>Gunneridae</taxon>
        <taxon>Pentapetalae</taxon>
        <taxon>rosids</taxon>
        <taxon>malvids</taxon>
        <taxon>Sapindales</taxon>
        <taxon>Meliaceae</taxon>
        <taxon>Melia</taxon>
    </lineage>
</organism>
<sequence>MEPPKSEPSFSETSSIISVSNAPPPCLNSSPTEGKQTDLLLDLSLSNKDSNRGSKPELNLIDCFNVNTNSSEDSLENNTDHLQGNETEPRVFSCNYCQRKFYSSQALGGHQNAHKRERTLAKRGQKMSAASSLAFGHHLPNTYPNRYPSMASLPLHGSYNRSLGIQVHSMIHKPSFVTSTINSSYIYGQNGWPRQPIDQQPAIGRLSQENLTANYAAGSSSGNGVGRFESVRKFSAVNDANTNGGYWWDSVSPFKTKQDDLQKLDLSLKL</sequence>
<evidence type="ECO:0000313" key="2">
    <source>
        <dbReference type="Proteomes" id="UP001164539"/>
    </source>
</evidence>
<gene>
    <name evidence="1" type="ORF">OWV82_010269</name>
</gene>
<dbReference type="EMBL" id="CM051398">
    <property type="protein sequence ID" value="KAJ4718610.1"/>
    <property type="molecule type" value="Genomic_DNA"/>
</dbReference>
<protein>
    <submittedName>
        <fullName evidence="1">Zinc finger protein</fullName>
    </submittedName>
</protein>
<dbReference type="Proteomes" id="UP001164539">
    <property type="component" value="Chromosome 5"/>
</dbReference>
<comment type="caution">
    <text evidence="1">The sequence shown here is derived from an EMBL/GenBank/DDBJ whole genome shotgun (WGS) entry which is preliminary data.</text>
</comment>
<reference evidence="1 2" key="1">
    <citation type="journal article" date="2023" name="Science">
        <title>Complex scaffold remodeling in plant triterpene biosynthesis.</title>
        <authorList>
            <person name="De La Pena R."/>
            <person name="Hodgson H."/>
            <person name="Liu J.C."/>
            <person name="Stephenson M.J."/>
            <person name="Martin A.C."/>
            <person name="Owen C."/>
            <person name="Harkess A."/>
            <person name="Leebens-Mack J."/>
            <person name="Jimenez L.E."/>
            <person name="Osbourn A."/>
            <person name="Sattely E.S."/>
        </authorList>
    </citation>
    <scope>NUCLEOTIDE SEQUENCE [LARGE SCALE GENOMIC DNA]</scope>
    <source>
        <strain evidence="2">cv. JPN11</strain>
        <tissue evidence="1">Leaf</tissue>
    </source>
</reference>
<proteinExistence type="predicted"/>